<evidence type="ECO:0000256" key="1">
    <source>
        <dbReference type="ARBA" id="ARBA00008072"/>
    </source>
</evidence>
<evidence type="ECO:0000259" key="3">
    <source>
        <dbReference type="SMART" id="SM00829"/>
    </source>
</evidence>
<dbReference type="STRING" id="1149755.A0A2J6R2E9"/>
<protein>
    <submittedName>
        <fullName evidence="4">GroES-like protein</fullName>
    </submittedName>
</protein>
<dbReference type="InterPro" id="IPR013149">
    <property type="entry name" value="ADH-like_C"/>
</dbReference>
<dbReference type="GO" id="GO:0016651">
    <property type="term" value="F:oxidoreductase activity, acting on NAD(P)H"/>
    <property type="evidence" value="ECO:0007669"/>
    <property type="project" value="InterPro"/>
</dbReference>
<proteinExistence type="inferred from homology"/>
<keyword evidence="5" id="KW-1185">Reference proteome</keyword>
<dbReference type="InterPro" id="IPR020843">
    <property type="entry name" value="ER"/>
</dbReference>
<keyword evidence="2" id="KW-0560">Oxidoreductase</keyword>
<comment type="similarity">
    <text evidence="1">Belongs to the zinc-containing alcohol dehydrogenase family.</text>
</comment>
<dbReference type="InterPro" id="IPR047122">
    <property type="entry name" value="Trans-enoyl_RdTase-like"/>
</dbReference>
<accession>A0A2J6R2E9</accession>
<dbReference type="InterPro" id="IPR036291">
    <property type="entry name" value="NAD(P)-bd_dom_sf"/>
</dbReference>
<dbReference type="Gene3D" id="3.40.50.720">
    <property type="entry name" value="NAD(P)-binding Rossmann-like Domain"/>
    <property type="match status" value="1"/>
</dbReference>
<dbReference type="Gene3D" id="3.90.180.10">
    <property type="entry name" value="Medium-chain alcohol dehydrogenases, catalytic domain"/>
    <property type="match status" value="1"/>
</dbReference>
<dbReference type="CDD" id="cd08249">
    <property type="entry name" value="enoyl_reductase_like"/>
    <property type="match status" value="1"/>
</dbReference>
<feature type="domain" description="Enoyl reductase (ER)" evidence="3">
    <location>
        <begin position="10"/>
        <end position="337"/>
    </location>
</feature>
<reference evidence="4 5" key="1">
    <citation type="submission" date="2016-04" db="EMBL/GenBank/DDBJ databases">
        <title>A degradative enzymes factory behind the ericoid mycorrhizal symbiosis.</title>
        <authorList>
            <consortium name="DOE Joint Genome Institute"/>
            <person name="Martino E."/>
            <person name="Morin E."/>
            <person name="Grelet G."/>
            <person name="Kuo A."/>
            <person name="Kohler A."/>
            <person name="Daghino S."/>
            <person name="Barry K."/>
            <person name="Choi C."/>
            <person name="Cichocki N."/>
            <person name="Clum A."/>
            <person name="Copeland A."/>
            <person name="Hainaut M."/>
            <person name="Haridas S."/>
            <person name="Labutti K."/>
            <person name="Lindquist E."/>
            <person name="Lipzen A."/>
            <person name="Khouja H.-R."/>
            <person name="Murat C."/>
            <person name="Ohm R."/>
            <person name="Olson A."/>
            <person name="Spatafora J."/>
            <person name="Veneault-Fourrey C."/>
            <person name="Henrissat B."/>
            <person name="Grigoriev I."/>
            <person name="Martin F."/>
            <person name="Perotto S."/>
        </authorList>
    </citation>
    <scope>NUCLEOTIDE SEQUENCE [LARGE SCALE GENOMIC DNA]</scope>
    <source>
        <strain evidence="4 5">F</strain>
    </source>
</reference>
<dbReference type="Pfam" id="PF00107">
    <property type="entry name" value="ADH_zinc_N"/>
    <property type="match status" value="1"/>
</dbReference>
<dbReference type="Proteomes" id="UP000235786">
    <property type="component" value="Unassembled WGS sequence"/>
</dbReference>
<dbReference type="InterPro" id="IPR011032">
    <property type="entry name" value="GroES-like_sf"/>
</dbReference>
<dbReference type="OrthoDB" id="48317at2759"/>
<dbReference type="InterPro" id="IPR013154">
    <property type="entry name" value="ADH-like_N"/>
</dbReference>
<dbReference type="AlphaFoldDB" id="A0A2J6R2E9"/>
<evidence type="ECO:0000313" key="4">
    <source>
        <dbReference type="EMBL" id="PMD32694.1"/>
    </source>
</evidence>
<dbReference type="EMBL" id="KZ613958">
    <property type="protein sequence ID" value="PMD32694.1"/>
    <property type="molecule type" value="Genomic_DNA"/>
</dbReference>
<gene>
    <name evidence="4" type="ORF">L207DRAFT_558164</name>
</gene>
<dbReference type="SMART" id="SM00829">
    <property type="entry name" value="PKS_ER"/>
    <property type="match status" value="1"/>
</dbReference>
<evidence type="ECO:0000256" key="2">
    <source>
        <dbReference type="ARBA" id="ARBA00023002"/>
    </source>
</evidence>
<name>A0A2J6R2E9_HYAVF</name>
<organism evidence="4 5">
    <name type="scientific">Hyaloscypha variabilis (strain UAMH 11265 / GT02V1 / F)</name>
    <name type="common">Meliniomyces variabilis</name>
    <dbReference type="NCBI Taxonomy" id="1149755"/>
    <lineage>
        <taxon>Eukaryota</taxon>
        <taxon>Fungi</taxon>
        <taxon>Dikarya</taxon>
        <taxon>Ascomycota</taxon>
        <taxon>Pezizomycotina</taxon>
        <taxon>Leotiomycetes</taxon>
        <taxon>Helotiales</taxon>
        <taxon>Hyaloscyphaceae</taxon>
        <taxon>Hyaloscypha</taxon>
        <taxon>Hyaloscypha variabilis</taxon>
    </lineage>
</organism>
<dbReference type="PANTHER" id="PTHR45348:SF2">
    <property type="entry name" value="ZINC-TYPE ALCOHOL DEHYDROGENASE-LIKE PROTEIN C2E1P3.01"/>
    <property type="match status" value="1"/>
</dbReference>
<dbReference type="PANTHER" id="PTHR45348">
    <property type="entry name" value="HYPOTHETICAL OXIDOREDUCTASE (EUROFUNG)"/>
    <property type="match status" value="1"/>
</dbReference>
<dbReference type="Pfam" id="PF08240">
    <property type="entry name" value="ADH_N"/>
    <property type="match status" value="1"/>
</dbReference>
<sequence length="339" mass="35835">MASNTAAWITSPKAHPFEVKPAPTWTPGENEVLLENHALAINPIDETVQTRAWFPLNYPTILGQDVAGVVSAIGPNVTRFKIGDRVVGHGLVFATTRPQHAAFQAYTVVQTNMASEIPNNVTFEQAAVIPLGCSTAACGLFQEEFLNLQLPTEPKRKDTGKTLLIWGGASSVGSNAIQLAVAAGYEVVTTASPKNFEYVKKLGASQVFDYKSPTVGEDLLAVFKGKTSAGALDCIGFAATPVCIDVVHKSAGVQFVATVKPVSVTPPEGLGIKHIFGTTLKDNKVGKGVYEDFLPKALKTGTFVPAPEPLVVGKGLEKVQEAVDLMGKGVSAKKLVVVL</sequence>
<evidence type="ECO:0000313" key="5">
    <source>
        <dbReference type="Proteomes" id="UP000235786"/>
    </source>
</evidence>
<dbReference type="SUPFAM" id="SSF50129">
    <property type="entry name" value="GroES-like"/>
    <property type="match status" value="1"/>
</dbReference>
<dbReference type="SUPFAM" id="SSF51735">
    <property type="entry name" value="NAD(P)-binding Rossmann-fold domains"/>
    <property type="match status" value="1"/>
</dbReference>